<dbReference type="RefSeq" id="WP_013655517.1">
    <property type="nucleotide sequence ID" value="NC_015275.1"/>
</dbReference>
<organism evidence="1 2">
    <name type="scientific">Cellulosilyticum lentocellum (strain ATCC 49066 / DSM 5427 / NCIMB 11756 / RHM5)</name>
    <name type="common">Clostridium lentocellum</name>
    <dbReference type="NCBI Taxonomy" id="642492"/>
    <lineage>
        <taxon>Bacteria</taxon>
        <taxon>Bacillati</taxon>
        <taxon>Bacillota</taxon>
        <taxon>Clostridia</taxon>
        <taxon>Lachnospirales</taxon>
        <taxon>Cellulosilyticaceae</taxon>
        <taxon>Cellulosilyticum</taxon>
    </lineage>
</organism>
<dbReference type="eggNOG" id="COG3214">
    <property type="taxonomic scope" value="Bacteria"/>
</dbReference>
<name>F2JLC8_CELLD</name>
<evidence type="ECO:0000313" key="2">
    <source>
        <dbReference type="Proteomes" id="UP000008467"/>
    </source>
</evidence>
<dbReference type="EMBL" id="CP002582">
    <property type="protein sequence ID" value="ADZ82216.1"/>
    <property type="molecule type" value="Genomic_DNA"/>
</dbReference>
<dbReference type="PANTHER" id="PTHR30528:SF0">
    <property type="entry name" value="CYTOPLASMIC PROTEIN"/>
    <property type="match status" value="1"/>
</dbReference>
<dbReference type="HOGENOM" id="CLU_043035_0_1_9"/>
<dbReference type="Proteomes" id="UP000008467">
    <property type="component" value="Chromosome"/>
</dbReference>
<evidence type="ECO:0008006" key="3">
    <source>
        <dbReference type="Google" id="ProtNLM"/>
    </source>
</evidence>
<protein>
    <recommendedName>
        <fullName evidence="3">Winged helix-turn-helix domain-containing protein</fullName>
    </recommendedName>
</protein>
<keyword evidence="2" id="KW-1185">Reference proteome</keyword>
<dbReference type="PANTHER" id="PTHR30528">
    <property type="entry name" value="CYTOPLASMIC PROTEIN"/>
    <property type="match status" value="1"/>
</dbReference>
<proteinExistence type="predicted"/>
<dbReference type="KEGG" id="cle:Clole_0475"/>
<dbReference type="Pfam" id="PF06224">
    <property type="entry name" value="AlkZ-like"/>
    <property type="match status" value="1"/>
</dbReference>
<reference evidence="1 2" key="1">
    <citation type="journal article" date="2011" name="J. Bacteriol.">
        <title>Complete genome sequence of the cellulose-degrading bacterium Cellulosilyticum lentocellum.</title>
        <authorList>
            <consortium name="US DOE Joint Genome Institute"/>
            <person name="Miller D.A."/>
            <person name="Suen G."/>
            <person name="Bruce D."/>
            <person name="Copeland A."/>
            <person name="Cheng J.F."/>
            <person name="Detter C."/>
            <person name="Goodwin L.A."/>
            <person name="Han C.S."/>
            <person name="Hauser L.J."/>
            <person name="Land M.L."/>
            <person name="Lapidus A."/>
            <person name="Lucas S."/>
            <person name="Meincke L."/>
            <person name="Pitluck S."/>
            <person name="Tapia R."/>
            <person name="Teshima H."/>
            <person name="Woyke T."/>
            <person name="Fox B.G."/>
            <person name="Angert E.R."/>
            <person name="Currie C.R."/>
        </authorList>
    </citation>
    <scope>NUCLEOTIDE SEQUENCE [LARGE SCALE GENOMIC DNA]</scope>
    <source>
        <strain evidence="2">ATCC 49066 / DSM 5427 / NCIMB 11756 / RHM5</strain>
    </source>
</reference>
<evidence type="ECO:0000313" key="1">
    <source>
        <dbReference type="EMBL" id="ADZ82216.1"/>
    </source>
</evidence>
<dbReference type="InterPro" id="IPR009351">
    <property type="entry name" value="AlkZ-like"/>
</dbReference>
<dbReference type="STRING" id="642492.Clole_0475"/>
<sequence>MGDLKQMISRKQARQFLINYHNLNDSQGYVGMAGIVAYFKQVGSIQYDPLNVVGRNADLVLQSRVKDYKPEMLQELLYTQHKLVDGFDKEMCIYLAEDFNRFNRVRIAQSESTKNTLNYRNQLGALDILDEIRECIITKGRIGSKDISIGENRESRWGHKKLSSAALDYLYNIGELCVADKIGTQKIYDFTAHVLNEKDLQIEDFKNEEEFLEWYVKRRVCSVGLLWDKRGGAWQGQFLSEKKLRERILQELVEKGEIVQLSVEDIKEPFYVAKDHIRFFDADDSKCKVKFLAPLDNLLWDREMISQLFDFDYRWEVYTPIEKRKYGYYVLPVLYGDRMIARFEPEKVRRNTPLTIKNWWWESGVTITSEMLEAIDSSIKEFANYLEVPAPVSLPI</sequence>
<dbReference type="AlphaFoldDB" id="F2JLC8"/>
<gene>
    <name evidence="1" type="ordered locus">Clole_0475</name>
</gene>
<accession>F2JLC8</accession>